<feature type="transmembrane region" description="Helical" evidence="1">
    <location>
        <begin position="7"/>
        <end position="29"/>
    </location>
</feature>
<name>A0A1J6WLI7_9BACI</name>
<dbReference type="Proteomes" id="UP000182062">
    <property type="component" value="Unassembled WGS sequence"/>
</dbReference>
<evidence type="ECO:0000313" key="3">
    <source>
        <dbReference type="Proteomes" id="UP000182062"/>
    </source>
</evidence>
<feature type="transmembrane region" description="Helical" evidence="1">
    <location>
        <begin position="98"/>
        <end position="117"/>
    </location>
</feature>
<keyword evidence="3" id="KW-1185">Reference proteome</keyword>
<proteinExistence type="predicted"/>
<dbReference type="EMBL" id="MINN01000073">
    <property type="protein sequence ID" value="OIU72680.1"/>
    <property type="molecule type" value="Genomic_DNA"/>
</dbReference>
<gene>
    <name evidence="2" type="ORF">BHE18_21310</name>
</gene>
<keyword evidence="1" id="KW-0472">Membrane</keyword>
<accession>A0A1J6WLI7</accession>
<organism evidence="2 3">
    <name type="scientific">Rossellomorea aquimaris</name>
    <dbReference type="NCBI Taxonomy" id="189382"/>
    <lineage>
        <taxon>Bacteria</taxon>
        <taxon>Bacillati</taxon>
        <taxon>Bacillota</taxon>
        <taxon>Bacilli</taxon>
        <taxon>Bacillales</taxon>
        <taxon>Bacillaceae</taxon>
        <taxon>Rossellomorea</taxon>
    </lineage>
</organism>
<dbReference type="AlphaFoldDB" id="A0A1J6WLI7"/>
<comment type="caution">
    <text evidence="2">The sequence shown here is derived from an EMBL/GenBank/DDBJ whole genome shotgun (WGS) entry which is preliminary data.</text>
</comment>
<keyword evidence="1" id="KW-0812">Transmembrane</keyword>
<reference evidence="2 3" key="1">
    <citation type="submission" date="2016-09" db="EMBL/GenBank/DDBJ databases">
        <title>Bacillus aquimaris SAMM genome sequence reveals colonization and biosurfactant production capacities.</title>
        <authorList>
            <person name="Waghmode S.R."/>
            <person name="Suryavanshi M.V."/>
        </authorList>
    </citation>
    <scope>NUCLEOTIDE SEQUENCE [LARGE SCALE GENOMIC DNA]</scope>
    <source>
        <strain evidence="2 3">SAMM</strain>
    </source>
</reference>
<dbReference type="RefSeq" id="WP_071617299.1">
    <property type="nucleotide sequence ID" value="NZ_MINN01000073.1"/>
</dbReference>
<dbReference type="OrthoDB" id="2735017at2"/>
<sequence>MFSLKGLLQAVGITLLFTIIISFIIGLFNMPSLPVIIYFLFLSSNVVIGIVAPLKNKHTPYAAAFLGSVSLTVLNYFAAYYMFNVYVLADPVQINNNLLLSTSLSLLAALFVVKIVYRKSGRENV</sequence>
<keyword evidence="1" id="KW-1133">Transmembrane helix</keyword>
<evidence type="ECO:0000256" key="1">
    <source>
        <dbReference type="SAM" id="Phobius"/>
    </source>
</evidence>
<feature type="transmembrane region" description="Helical" evidence="1">
    <location>
        <begin position="35"/>
        <end position="54"/>
    </location>
</feature>
<evidence type="ECO:0000313" key="2">
    <source>
        <dbReference type="EMBL" id="OIU72680.1"/>
    </source>
</evidence>
<feature type="transmembrane region" description="Helical" evidence="1">
    <location>
        <begin position="61"/>
        <end position="83"/>
    </location>
</feature>
<protein>
    <submittedName>
        <fullName evidence="2">Uncharacterized protein</fullName>
    </submittedName>
</protein>